<dbReference type="EMBL" id="JAGEMK010000006">
    <property type="protein sequence ID" value="MBO1752573.1"/>
    <property type="molecule type" value="Genomic_DNA"/>
</dbReference>
<proteinExistence type="predicted"/>
<gene>
    <name evidence="1" type="ORF">J4G33_12240</name>
</gene>
<accession>A0A939RWF1</accession>
<evidence type="ECO:0000313" key="1">
    <source>
        <dbReference type="EMBL" id="MBO1752573.1"/>
    </source>
</evidence>
<dbReference type="Proteomes" id="UP000664209">
    <property type="component" value="Unassembled WGS sequence"/>
</dbReference>
<dbReference type="RefSeq" id="WP_208056251.1">
    <property type="nucleotide sequence ID" value="NZ_JAGEMK010000006.1"/>
</dbReference>
<dbReference type="AlphaFoldDB" id="A0A939RWF1"/>
<organism evidence="1 2">
    <name type="scientific">Actinotalea soli</name>
    <dbReference type="NCBI Taxonomy" id="2819234"/>
    <lineage>
        <taxon>Bacteria</taxon>
        <taxon>Bacillati</taxon>
        <taxon>Actinomycetota</taxon>
        <taxon>Actinomycetes</taxon>
        <taxon>Micrococcales</taxon>
        <taxon>Cellulomonadaceae</taxon>
        <taxon>Actinotalea</taxon>
    </lineage>
</organism>
<keyword evidence="2" id="KW-1185">Reference proteome</keyword>
<comment type="caution">
    <text evidence="1">The sequence shown here is derived from an EMBL/GenBank/DDBJ whole genome shotgun (WGS) entry which is preliminary data.</text>
</comment>
<reference evidence="1" key="1">
    <citation type="submission" date="2021-03" db="EMBL/GenBank/DDBJ databases">
        <title>Actinotalea soli sp. nov., isolated from soil.</title>
        <authorList>
            <person name="Ping W."/>
            <person name="Zhang J."/>
        </authorList>
    </citation>
    <scope>NUCLEOTIDE SEQUENCE</scope>
    <source>
        <strain evidence="1">BY-33</strain>
    </source>
</reference>
<protein>
    <submittedName>
        <fullName evidence="1">Uncharacterized protein</fullName>
    </submittedName>
</protein>
<sequence>MQIGPAAGAHLVLRAHLAMRSGPPWRSPDDDAYVEPCAVDLGLPLLD</sequence>
<name>A0A939RWF1_9CELL</name>
<evidence type="ECO:0000313" key="2">
    <source>
        <dbReference type="Proteomes" id="UP000664209"/>
    </source>
</evidence>